<dbReference type="AlphaFoldDB" id="A0A645GU73"/>
<reference evidence="2" key="1">
    <citation type="submission" date="2019-08" db="EMBL/GenBank/DDBJ databases">
        <authorList>
            <person name="Kucharzyk K."/>
            <person name="Murdoch R.W."/>
            <person name="Higgins S."/>
            <person name="Loffler F."/>
        </authorList>
    </citation>
    <scope>NUCLEOTIDE SEQUENCE</scope>
</reference>
<feature type="region of interest" description="Disordered" evidence="1">
    <location>
        <begin position="85"/>
        <end position="107"/>
    </location>
</feature>
<organism evidence="2">
    <name type="scientific">bioreactor metagenome</name>
    <dbReference type="NCBI Taxonomy" id="1076179"/>
    <lineage>
        <taxon>unclassified sequences</taxon>
        <taxon>metagenomes</taxon>
        <taxon>ecological metagenomes</taxon>
    </lineage>
</organism>
<protein>
    <submittedName>
        <fullName evidence="2">Uncharacterized protein</fullName>
    </submittedName>
</protein>
<name>A0A645GU73_9ZZZZ</name>
<feature type="region of interest" description="Disordered" evidence="1">
    <location>
        <begin position="1"/>
        <end position="30"/>
    </location>
</feature>
<evidence type="ECO:0000313" key="2">
    <source>
        <dbReference type="EMBL" id="MPN30388.1"/>
    </source>
</evidence>
<accession>A0A645GU73</accession>
<evidence type="ECO:0000256" key="1">
    <source>
        <dbReference type="SAM" id="MobiDB-lite"/>
    </source>
</evidence>
<sequence length="107" mass="11237">MPQAQLVHDAGTEALDDGIGRFDQPQEKRPPGRLLEIKAQAFLVAIHDLIEITGLTRHRPHAAGVIPGTGVLDLDDLGAVVGKMLRGQGPGKQSGEVEDSQTGQGLG</sequence>
<comment type="caution">
    <text evidence="2">The sequence shown here is derived from an EMBL/GenBank/DDBJ whole genome shotgun (WGS) entry which is preliminary data.</text>
</comment>
<dbReference type="EMBL" id="VSSQ01081487">
    <property type="protein sequence ID" value="MPN30388.1"/>
    <property type="molecule type" value="Genomic_DNA"/>
</dbReference>
<gene>
    <name evidence="2" type="ORF">SDC9_177859</name>
</gene>
<feature type="compositionally biased region" description="Basic and acidic residues" evidence="1">
    <location>
        <begin position="18"/>
        <end position="30"/>
    </location>
</feature>
<proteinExistence type="predicted"/>